<keyword evidence="1" id="KW-0732">Signal</keyword>
<dbReference type="Gene3D" id="2.60.40.1890">
    <property type="entry name" value="PCu(A)C copper chaperone"/>
    <property type="match status" value="1"/>
</dbReference>
<dbReference type="InterPro" id="IPR007410">
    <property type="entry name" value="LpqE-like"/>
</dbReference>
<dbReference type="CDD" id="cd08545">
    <property type="entry name" value="YcnI_like"/>
    <property type="match status" value="1"/>
</dbReference>
<feature type="signal peptide" evidence="1">
    <location>
        <begin position="1"/>
        <end position="24"/>
    </location>
</feature>
<dbReference type="SUPFAM" id="SSF110087">
    <property type="entry name" value="DR1885-like metal-binding protein"/>
    <property type="match status" value="1"/>
</dbReference>
<dbReference type="InterPro" id="IPR012533">
    <property type="entry name" value="YcnI-copper_dom"/>
</dbReference>
<reference evidence="3 4" key="1">
    <citation type="submission" date="2020-04" db="EMBL/GenBank/DDBJ databases">
        <title>Azohydromonas sp. isolated from soil.</title>
        <authorList>
            <person name="Dahal R.H."/>
        </authorList>
    </citation>
    <scope>NUCLEOTIDE SEQUENCE [LARGE SCALE GENOMIC DNA]</scope>
    <source>
        <strain evidence="3 4">G-1-1-14</strain>
    </source>
</reference>
<dbReference type="PANTHER" id="PTHR36302">
    <property type="entry name" value="BLR7088 PROTEIN"/>
    <property type="match status" value="1"/>
</dbReference>
<keyword evidence="4" id="KW-1185">Reference proteome</keyword>
<name>A0A848FG96_9BURK</name>
<dbReference type="AlphaFoldDB" id="A0A848FG96"/>
<evidence type="ECO:0000313" key="3">
    <source>
        <dbReference type="EMBL" id="NML16901.1"/>
    </source>
</evidence>
<dbReference type="RefSeq" id="WP_169161799.1">
    <property type="nucleotide sequence ID" value="NZ_JABBFW010000013.1"/>
</dbReference>
<dbReference type="PANTHER" id="PTHR36302:SF1">
    <property type="entry name" value="COPPER CHAPERONE PCU(A)C"/>
    <property type="match status" value="1"/>
</dbReference>
<dbReference type="Gene3D" id="2.60.40.2230">
    <property type="entry name" value="Uncharacterised protein YcnI-like PF07987, DUF1775"/>
    <property type="match status" value="1"/>
</dbReference>
<dbReference type="EMBL" id="JABBFW010000013">
    <property type="protein sequence ID" value="NML16901.1"/>
    <property type="molecule type" value="Genomic_DNA"/>
</dbReference>
<protein>
    <submittedName>
        <fullName evidence="3">Copper chaperone PCu(A)C</fullName>
    </submittedName>
</protein>
<organism evidence="3 4">
    <name type="scientific">Azohydromonas caseinilytica</name>
    <dbReference type="NCBI Taxonomy" id="2728836"/>
    <lineage>
        <taxon>Bacteria</taxon>
        <taxon>Pseudomonadati</taxon>
        <taxon>Pseudomonadota</taxon>
        <taxon>Betaproteobacteria</taxon>
        <taxon>Burkholderiales</taxon>
        <taxon>Sphaerotilaceae</taxon>
        <taxon>Azohydromonas</taxon>
    </lineage>
</organism>
<sequence length="295" mass="30388">MPVSSRHLVLACAFAALSPLCAQAHVTLPPGGATAGSVYPASFRVGHACKDAASTTAIRVRLPESFTFIDAQPRPGWTLSSGAREVSWKADSAQAALPANEKASFTLRGRLADKPGTLWFKVLQSCDQGSADWAEIPAGSGPAPEFPAARLDVLPAGVAPVEVRDAWARPTVPGQGGTGVYAKLTAGAGSRLVGGSTPVAERVEVHQMSMEGNVMRMRELAQGLELPPGQGVELAPGGVHLMVTGLKQALAAGTSMPLTLRFVDRDGRESTKELQVPVQAVGPGGAAGAAGAHRH</sequence>
<proteinExistence type="predicted"/>
<comment type="caution">
    <text evidence="3">The sequence shown here is derived from an EMBL/GenBank/DDBJ whole genome shotgun (WGS) entry which is preliminary data.</text>
</comment>
<gene>
    <name evidence="3" type="ORF">HHL10_18120</name>
</gene>
<accession>A0A848FG96</accession>
<dbReference type="InterPro" id="IPR038507">
    <property type="entry name" value="YcnI-like_sf"/>
</dbReference>
<dbReference type="Pfam" id="PF07987">
    <property type="entry name" value="DUF1775"/>
    <property type="match status" value="1"/>
</dbReference>
<evidence type="ECO:0000259" key="2">
    <source>
        <dbReference type="Pfam" id="PF07987"/>
    </source>
</evidence>
<dbReference type="Proteomes" id="UP000574067">
    <property type="component" value="Unassembled WGS sequence"/>
</dbReference>
<evidence type="ECO:0000256" key="1">
    <source>
        <dbReference type="SAM" id="SignalP"/>
    </source>
</evidence>
<dbReference type="InterPro" id="IPR036182">
    <property type="entry name" value="PCuAC_sf"/>
</dbReference>
<dbReference type="InterPro" id="IPR058248">
    <property type="entry name" value="Lxx211020-like"/>
</dbReference>
<dbReference type="Pfam" id="PF04314">
    <property type="entry name" value="PCuAC"/>
    <property type="match status" value="1"/>
</dbReference>
<feature type="chain" id="PRO_5033000998" evidence="1">
    <location>
        <begin position="25"/>
        <end position="295"/>
    </location>
</feature>
<evidence type="ECO:0000313" key="4">
    <source>
        <dbReference type="Proteomes" id="UP000574067"/>
    </source>
</evidence>
<feature type="domain" description="YncI copper-binding" evidence="2">
    <location>
        <begin position="79"/>
        <end position="153"/>
    </location>
</feature>